<feature type="region of interest" description="Disordered" evidence="1">
    <location>
        <begin position="417"/>
        <end position="551"/>
    </location>
</feature>
<organism evidence="4 5">
    <name type="scientific">Mycobacteroides salmoniphilum</name>
    <dbReference type="NCBI Taxonomy" id="404941"/>
    <lineage>
        <taxon>Bacteria</taxon>
        <taxon>Bacillati</taxon>
        <taxon>Actinomycetota</taxon>
        <taxon>Actinomycetes</taxon>
        <taxon>Mycobacteriales</taxon>
        <taxon>Mycobacteriaceae</taxon>
        <taxon>Mycobacteroides</taxon>
    </lineage>
</organism>
<feature type="compositionally biased region" description="Low complexity" evidence="1">
    <location>
        <begin position="358"/>
        <end position="374"/>
    </location>
</feature>
<evidence type="ECO:0000256" key="2">
    <source>
        <dbReference type="SAM" id="SignalP"/>
    </source>
</evidence>
<dbReference type="Pfam" id="PF08237">
    <property type="entry name" value="PE-PPE"/>
    <property type="match status" value="1"/>
</dbReference>
<gene>
    <name evidence="4" type="ORF">DE4585_02469</name>
</gene>
<dbReference type="InterPro" id="IPR013228">
    <property type="entry name" value="PE-PPE_C"/>
</dbReference>
<comment type="caution">
    <text evidence="4">The sequence shown here is derived from an EMBL/GenBank/DDBJ whole genome shotgun (WGS) entry which is preliminary data.</text>
</comment>
<feature type="signal peptide" evidence="2">
    <location>
        <begin position="1"/>
        <end position="32"/>
    </location>
</feature>
<feature type="compositionally biased region" description="Low complexity" evidence="1">
    <location>
        <begin position="497"/>
        <end position="551"/>
    </location>
</feature>
<evidence type="ECO:0000313" key="5">
    <source>
        <dbReference type="Proteomes" id="UP000295117"/>
    </source>
</evidence>
<evidence type="ECO:0000256" key="1">
    <source>
        <dbReference type="SAM" id="MobiDB-lite"/>
    </source>
</evidence>
<feature type="chain" id="PRO_5039049462" evidence="2">
    <location>
        <begin position="33"/>
        <end position="551"/>
    </location>
</feature>
<dbReference type="Proteomes" id="UP000295117">
    <property type="component" value="Unassembled WGS sequence"/>
</dbReference>
<evidence type="ECO:0000259" key="3">
    <source>
        <dbReference type="Pfam" id="PF08237"/>
    </source>
</evidence>
<dbReference type="EMBL" id="PECH01000006">
    <property type="protein sequence ID" value="TDZ83662.1"/>
    <property type="molecule type" value="Genomic_DNA"/>
</dbReference>
<reference evidence="4 5" key="1">
    <citation type="journal article" date="2019" name="Sci. Rep.">
        <title>Extended insight into the Mycobacterium chelonae-abscessus complex through whole genome sequencing of Mycobacterium salmoniphilum outbreak and Mycobacterium salmoniphilum-like strains.</title>
        <authorList>
            <person name="Behra P.R.K."/>
            <person name="Das S."/>
            <person name="Pettersson B.M.F."/>
            <person name="Shirreff L."/>
            <person name="DuCote T."/>
            <person name="Jacobsson K.G."/>
            <person name="Ennis D.G."/>
            <person name="Kirsebom L.A."/>
        </authorList>
    </citation>
    <scope>NUCLEOTIDE SEQUENCE [LARGE SCALE GENOMIC DNA]</scope>
    <source>
        <strain evidence="4 5">DE 4585</strain>
    </source>
</reference>
<sequence length="551" mass="57280" precursor="true">MIAQHSVLGKRRSLKRSIATAAAVAATCTVLAPVAMESRTIASTLVSYVIGVGGNNDGASANIPAKIGHKFVTGSDIYKPVSYPGAVWPVSGITAPTFKTSVTEGNANLNAAIDQAPSGHVTVVAYSLGAVAANKSYRQLAENNPNADIDFVFLGSANTPNGGIFARFPWLKVPFVDIESDGALEPGPFKSTVINTEYDTYGDFPAYFNPLALANSIAAIRYAHPDQYYDEVDPASLDDPNKVIKTQVGNTTYYLVRAEHLPLLQPLRDLTNPIGASFVLDAIEPTLRLFIDMAYDRETSPGTVKPFSFFTPPKNIIDAFKKLPGAIEEGAENFQSGLPGAAPKQPVPADKPANPSVPQADPTKATPPAAQTPAPEAPKEPVLTLTTSEPTAPPVPAKVPDPTAIAVSATTAATPEIVSSAPAQVTEAKPDEKPDQKPTLTSVKDIERPKDTTKPTLRLPKLPASQPGTVPKPAKLPSIRDSLKSIPGLGISKAPSTTGGSTDTNTSTTKGTGDTGNTTGSGTGDHTNPSDHSSSGDHSNSGGSHSGSNAA</sequence>
<keyword evidence="2" id="KW-0732">Signal</keyword>
<proteinExistence type="predicted"/>
<protein>
    <submittedName>
        <fullName evidence="4">Putative PPE family protein PPE42</fullName>
    </submittedName>
</protein>
<feature type="domain" description="PE-PPE" evidence="3">
    <location>
        <begin position="80"/>
        <end position="296"/>
    </location>
</feature>
<dbReference type="InterPro" id="IPR029058">
    <property type="entry name" value="AB_hydrolase_fold"/>
</dbReference>
<feature type="region of interest" description="Disordered" evidence="1">
    <location>
        <begin position="333"/>
        <end position="401"/>
    </location>
</feature>
<dbReference type="AlphaFoldDB" id="A0A4R8S324"/>
<evidence type="ECO:0000313" key="4">
    <source>
        <dbReference type="EMBL" id="TDZ83662.1"/>
    </source>
</evidence>
<dbReference type="SUPFAM" id="SSF53474">
    <property type="entry name" value="alpha/beta-Hydrolases"/>
    <property type="match status" value="1"/>
</dbReference>
<dbReference type="Gene3D" id="3.40.50.1820">
    <property type="entry name" value="alpha/beta hydrolase"/>
    <property type="match status" value="1"/>
</dbReference>
<feature type="compositionally biased region" description="Basic and acidic residues" evidence="1">
    <location>
        <begin position="444"/>
        <end position="453"/>
    </location>
</feature>
<name>A0A4R8S324_9MYCO</name>
<accession>A0A4R8S324</accession>